<evidence type="ECO:0000259" key="8">
    <source>
        <dbReference type="PROSITE" id="PS50097"/>
    </source>
</evidence>
<evidence type="ECO:0000256" key="7">
    <source>
        <dbReference type="SAM" id="MobiDB-lite"/>
    </source>
</evidence>
<evidence type="ECO:0000256" key="1">
    <source>
        <dbReference type="ARBA" id="ARBA00022723"/>
    </source>
</evidence>
<feature type="compositionally biased region" description="Basic and acidic residues" evidence="7">
    <location>
        <begin position="138"/>
        <end position="168"/>
    </location>
</feature>
<keyword evidence="3 6" id="KW-0863">Zinc-finger</keyword>
<dbReference type="Pfam" id="PF00651">
    <property type="entry name" value="BTB"/>
    <property type="match status" value="1"/>
</dbReference>
<dbReference type="PROSITE" id="PS00028">
    <property type="entry name" value="ZINC_FINGER_C2H2_1"/>
    <property type="match status" value="1"/>
</dbReference>
<dbReference type="SUPFAM" id="SSF57667">
    <property type="entry name" value="beta-beta-alpha zinc fingers"/>
    <property type="match status" value="1"/>
</dbReference>
<evidence type="ECO:0000256" key="5">
    <source>
        <dbReference type="ARBA" id="ARBA00023242"/>
    </source>
</evidence>
<dbReference type="EMBL" id="JAXCGZ010005822">
    <property type="protein sequence ID" value="KAK7080686.1"/>
    <property type="molecule type" value="Genomic_DNA"/>
</dbReference>
<dbReference type="CDD" id="cd18315">
    <property type="entry name" value="BTB_POZ_BAB-like"/>
    <property type="match status" value="1"/>
</dbReference>
<dbReference type="Gene3D" id="3.30.160.60">
    <property type="entry name" value="Classic Zinc Finger"/>
    <property type="match status" value="2"/>
</dbReference>
<dbReference type="PROSITE" id="PS50157">
    <property type="entry name" value="ZINC_FINGER_C2H2_2"/>
    <property type="match status" value="2"/>
</dbReference>
<evidence type="ECO:0000256" key="4">
    <source>
        <dbReference type="ARBA" id="ARBA00022833"/>
    </source>
</evidence>
<accession>A0AAN8XA77</accession>
<proteinExistence type="predicted"/>
<evidence type="ECO:0000259" key="9">
    <source>
        <dbReference type="PROSITE" id="PS50157"/>
    </source>
</evidence>
<dbReference type="GO" id="GO:0008270">
    <property type="term" value="F:zinc ion binding"/>
    <property type="evidence" value="ECO:0007669"/>
    <property type="project" value="UniProtKB-KW"/>
</dbReference>
<dbReference type="GO" id="GO:0005634">
    <property type="term" value="C:nucleus"/>
    <property type="evidence" value="ECO:0007669"/>
    <property type="project" value="TreeGrafter"/>
</dbReference>
<dbReference type="GO" id="GO:0003006">
    <property type="term" value="P:developmental process involved in reproduction"/>
    <property type="evidence" value="ECO:0007669"/>
    <property type="project" value="UniProtKB-ARBA"/>
</dbReference>
<feature type="domain" description="C2H2-type" evidence="9">
    <location>
        <begin position="465"/>
        <end position="493"/>
    </location>
</feature>
<gene>
    <name evidence="10" type="ORF">SK128_009851</name>
</gene>
<dbReference type="GO" id="GO:0048513">
    <property type="term" value="P:animal organ development"/>
    <property type="evidence" value="ECO:0007669"/>
    <property type="project" value="UniProtKB-ARBA"/>
</dbReference>
<evidence type="ECO:0000256" key="3">
    <source>
        <dbReference type="ARBA" id="ARBA00022771"/>
    </source>
</evidence>
<keyword evidence="2" id="KW-0677">Repeat</keyword>
<dbReference type="SMART" id="SM00355">
    <property type="entry name" value="ZnF_C2H2"/>
    <property type="match status" value="2"/>
</dbReference>
<dbReference type="InterPro" id="IPR011333">
    <property type="entry name" value="SKP1/BTB/POZ_sf"/>
</dbReference>
<feature type="compositionally biased region" description="Polar residues" evidence="7">
    <location>
        <begin position="230"/>
        <end position="243"/>
    </location>
</feature>
<dbReference type="PROSITE" id="PS50097">
    <property type="entry name" value="BTB"/>
    <property type="match status" value="1"/>
</dbReference>
<keyword evidence="1" id="KW-0479">Metal-binding</keyword>
<dbReference type="SMART" id="SM00225">
    <property type="entry name" value="BTB"/>
    <property type="match status" value="1"/>
</dbReference>
<evidence type="ECO:0008006" key="12">
    <source>
        <dbReference type="Google" id="ProtNLM"/>
    </source>
</evidence>
<dbReference type="InterPro" id="IPR013087">
    <property type="entry name" value="Znf_C2H2_type"/>
</dbReference>
<feature type="domain" description="C2H2-type" evidence="9">
    <location>
        <begin position="437"/>
        <end position="464"/>
    </location>
</feature>
<dbReference type="SUPFAM" id="SSF54695">
    <property type="entry name" value="POZ domain"/>
    <property type="match status" value="1"/>
</dbReference>
<dbReference type="Pfam" id="PF00096">
    <property type="entry name" value="zf-C2H2"/>
    <property type="match status" value="1"/>
</dbReference>
<evidence type="ECO:0000256" key="6">
    <source>
        <dbReference type="PROSITE-ProRule" id="PRU00042"/>
    </source>
</evidence>
<dbReference type="FunFam" id="3.30.160.60:FF:000100">
    <property type="entry name" value="Zinc finger 45-like"/>
    <property type="match status" value="1"/>
</dbReference>
<feature type="domain" description="BTB" evidence="8">
    <location>
        <begin position="41"/>
        <end position="106"/>
    </location>
</feature>
<dbReference type="PANTHER" id="PTHR23110">
    <property type="entry name" value="BTB DOMAIN TRANSCRIPTION FACTOR"/>
    <property type="match status" value="1"/>
</dbReference>
<protein>
    <recommendedName>
        <fullName evidence="12">Broad-complex</fullName>
    </recommendedName>
</protein>
<dbReference type="GO" id="GO:0048666">
    <property type="term" value="P:neuron development"/>
    <property type="evidence" value="ECO:0007669"/>
    <property type="project" value="UniProtKB-ARBA"/>
</dbReference>
<keyword evidence="4" id="KW-0862">Zinc</keyword>
<sequence length="495" mass="54983">MNLEVFQPGEMGEDLLSLKWNNHKPAFFHLLKLLREKGCYSDVTLACGSKFFSVHRLVLMACSDFFSEVFDHTQCQKPVIVLKDIKGQELEALLDYMYLGEVNVQQVDLPGLIKAAECLRIKGLAVPDEDPTQTVKADSQKFSERPAKRRRQEREARESDRGSDRTDVRTSYVSQANPSQYSQHRTDIEIIQNSELNSNIITVSHAGGETHINSHDGSLVQRSDLLKIQTDQTLSPSRSQSLETRIEHESHHQDTSQGQLNSGIKHIETYTEGGTEIKVEQCDLEVDMEPGCLKNEVSEIQSNTLTEVAGGGEFAHFMTIEESLPHHMFQTTQQAGPSGLLRSQGRDTSSEAGNDDSLNRSGVVGNMYPSHLLAEATTEASASGVANQSDPIPSLLHMVEGRAGAEGIEHDVVPGSSEGGSQYSAPQRLPNASDRHFECMFCGRIFNHRGTLTRHVMIHTGEKPFVCQYCNFRTSRKSSLAYHVHSLHMANIPPE</sequence>
<comment type="caution">
    <text evidence="10">The sequence shown here is derived from an EMBL/GenBank/DDBJ whole genome shotgun (WGS) entry which is preliminary data.</text>
</comment>
<feature type="region of interest" description="Disordered" evidence="7">
    <location>
        <begin position="409"/>
        <end position="428"/>
    </location>
</feature>
<keyword evidence="11" id="KW-1185">Reference proteome</keyword>
<evidence type="ECO:0000313" key="10">
    <source>
        <dbReference type="EMBL" id="KAK7080686.1"/>
    </source>
</evidence>
<feature type="compositionally biased region" description="Polar residues" evidence="7">
    <location>
        <begin position="169"/>
        <end position="183"/>
    </location>
</feature>
<feature type="region of interest" description="Disordered" evidence="7">
    <location>
        <begin position="230"/>
        <end position="260"/>
    </location>
</feature>
<keyword evidence="5" id="KW-0539">Nucleus</keyword>
<feature type="compositionally biased region" description="Basic and acidic residues" evidence="7">
    <location>
        <begin position="244"/>
        <end position="254"/>
    </location>
</feature>
<feature type="region of interest" description="Disordered" evidence="7">
    <location>
        <begin position="332"/>
        <end position="363"/>
    </location>
</feature>
<dbReference type="Gene3D" id="3.30.710.10">
    <property type="entry name" value="Potassium Channel Kv1.1, Chain A"/>
    <property type="match status" value="1"/>
</dbReference>
<dbReference type="InterPro" id="IPR051095">
    <property type="entry name" value="Dros_DevTransReg"/>
</dbReference>
<dbReference type="GO" id="GO:0006357">
    <property type="term" value="P:regulation of transcription by RNA polymerase II"/>
    <property type="evidence" value="ECO:0007669"/>
    <property type="project" value="TreeGrafter"/>
</dbReference>
<dbReference type="InterPro" id="IPR000210">
    <property type="entry name" value="BTB/POZ_dom"/>
</dbReference>
<organism evidence="10 11">
    <name type="scientific">Halocaridina rubra</name>
    <name type="common">Hawaiian red shrimp</name>
    <dbReference type="NCBI Taxonomy" id="373956"/>
    <lineage>
        <taxon>Eukaryota</taxon>
        <taxon>Metazoa</taxon>
        <taxon>Ecdysozoa</taxon>
        <taxon>Arthropoda</taxon>
        <taxon>Crustacea</taxon>
        <taxon>Multicrustacea</taxon>
        <taxon>Malacostraca</taxon>
        <taxon>Eumalacostraca</taxon>
        <taxon>Eucarida</taxon>
        <taxon>Decapoda</taxon>
        <taxon>Pleocyemata</taxon>
        <taxon>Caridea</taxon>
        <taxon>Atyoidea</taxon>
        <taxon>Atyidae</taxon>
        <taxon>Halocaridina</taxon>
    </lineage>
</organism>
<evidence type="ECO:0000256" key="2">
    <source>
        <dbReference type="ARBA" id="ARBA00022737"/>
    </source>
</evidence>
<dbReference type="AlphaFoldDB" id="A0AAN8XA77"/>
<dbReference type="InterPro" id="IPR036236">
    <property type="entry name" value="Znf_C2H2_sf"/>
</dbReference>
<evidence type="ECO:0000313" key="11">
    <source>
        <dbReference type="Proteomes" id="UP001381693"/>
    </source>
</evidence>
<dbReference type="PANTHER" id="PTHR23110:SF109">
    <property type="entry name" value="FI07618P-RELATED"/>
    <property type="match status" value="1"/>
</dbReference>
<name>A0AAN8XA77_HALRR</name>
<feature type="region of interest" description="Disordered" evidence="7">
    <location>
        <begin position="129"/>
        <end position="183"/>
    </location>
</feature>
<dbReference type="Proteomes" id="UP001381693">
    <property type="component" value="Unassembled WGS sequence"/>
</dbReference>
<reference evidence="10 11" key="1">
    <citation type="submission" date="2023-11" db="EMBL/GenBank/DDBJ databases">
        <title>Halocaridina rubra genome assembly.</title>
        <authorList>
            <person name="Smith C."/>
        </authorList>
    </citation>
    <scope>NUCLEOTIDE SEQUENCE [LARGE SCALE GENOMIC DNA]</scope>
    <source>
        <strain evidence="10">EP-1</strain>
        <tissue evidence="10">Whole</tissue>
    </source>
</reference>